<dbReference type="Proteomes" id="UP000281985">
    <property type="component" value="Unassembled WGS sequence"/>
</dbReference>
<reference evidence="2 3" key="1">
    <citation type="submission" date="2018-10" db="EMBL/GenBank/DDBJ databases">
        <title>Dokdonia luteus sp. nov., isolated from sea water.</title>
        <authorList>
            <person name="Zhou L.Y."/>
            <person name="Du Z.J."/>
        </authorList>
    </citation>
    <scope>NUCLEOTIDE SEQUENCE [LARGE SCALE GENOMIC DNA]</scope>
    <source>
        <strain evidence="2 3">SH27</strain>
    </source>
</reference>
<sequence length="108" mass="12431">MPKLDKQNHYIKQAYYFGNTALVAFLVLNATLWAYKYTDDVLPKIIIGLTLILFITTNFLCIRNGLKASKGTTAFSKFKLMSYLSISVLLWALILIFLRDDLLQTFAW</sequence>
<feature type="transmembrane region" description="Helical" evidence="1">
    <location>
        <begin position="41"/>
        <end position="60"/>
    </location>
</feature>
<keyword evidence="3" id="KW-1185">Reference proteome</keyword>
<comment type="caution">
    <text evidence="2">The sequence shown here is derived from an EMBL/GenBank/DDBJ whole genome shotgun (WGS) entry which is preliminary data.</text>
</comment>
<evidence type="ECO:0000313" key="2">
    <source>
        <dbReference type="EMBL" id="RMB63311.1"/>
    </source>
</evidence>
<organism evidence="2 3">
    <name type="scientific">Dokdonia sinensis</name>
    <dbReference type="NCBI Taxonomy" id="2479847"/>
    <lineage>
        <taxon>Bacteria</taxon>
        <taxon>Pseudomonadati</taxon>
        <taxon>Bacteroidota</taxon>
        <taxon>Flavobacteriia</taxon>
        <taxon>Flavobacteriales</taxon>
        <taxon>Flavobacteriaceae</taxon>
        <taxon>Dokdonia</taxon>
    </lineage>
</organism>
<keyword evidence="1" id="KW-0472">Membrane</keyword>
<feature type="transmembrane region" description="Helical" evidence="1">
    <location>
        <begin position="14"/>
        <end position="35"/>
    </location>
</feature>
<name>A0A3M0GDS3_9FLAO</name>
<dbReference type="AlphaFoldDB" id="A0A3M0GDS3"/>
<keyword evidence="1" id="KW-0812">Transmembrane</keyword>
<feature type="transmembrane region" description="Helical" evidence="1">
    <location>
        <begin position="80"/>
        <end position="98"/>
    </location>
</feature>
<evidence type="ECO:0000256" key="1">
    <source>
        <dbReference type="SAM" id="Phobius"/>
    </source>
</evidence>
<gene>
    <name evidence="2" type="ORF">EAX61_02655</name>
</gene>
<accession>A0A3M0GDS3</accession>
<proteinExistence type="predicted"/>
<evidence type="ECO:0000313" key="3">
    <source>
        <dbReference type="Proteomes" id="UP000281985"/>
    </source>
</evidence>
<keyword evidence="1" id="KW-1133">Transmembrane helix</keyword>
<protein>
    <submittedName>
        <fullName evidence="2">Uncharacterized protein</fullName>
    </submittedName>
</protein>
<dbReference type="EMBL" id="REFV01000002">
    <property type="protein sequence ID" value="RMB63311.1"/>
    <property type="molecule type" value="Genomic_DNA"/>
</dbReference>